<dbReference type="InterPro" id="IPR019216">
    <property type="entry name" value="DUF2116_treble_clef"/>
</dbReference>
<dbReference type="EnsemblBacteria" id="AAB85378">
    <property type="protein sequence ID" value="AAB85378"/>
    <property type="gene ID" value="MTH_880"/>
</dbReference>
<reference evidence="2 3" key="1">
    <citation type="journal article" date="1997" name="J. Bacteriol.">
        <title>Complete genome sequence of Methanobacterium thermoautotrophicum deltaH: functional analysis and comparative genomics.</title>
        <authorList>
            <person name="Smith D.R."/>
            <person name="Doucette-Stamm L.A."/>
            <person name="Deloughery C."/>
            <person name="Lee H.-M."/>
            <person name="Dubois J."/>
            <person name="Aldredge T."/>
            <person name="Bashirzadeh R."/>
            <person name="Blakely D."/>
            <person name="Cook R."/>
            <person name="Gilbert K."/>
            <person name="Harrison D."/>
            <person name="Hoang L."/>
            <person name="Keagle P."/>
            <person name="Lumm W."/>
            <person name="Pothier B."/>
            <person name="Qiu D."/>
            <person name="Spadafora R."/>
            <person name="Vicare R."/>
            <person name="Wang Y."/>
            <person name="Wierzbowski J."/>
            <person name="Gibson R."/>
            <person name="Jiwani N."/>
            <person name="Caruso A."/>
            <person name="Bush D."/>
            <person name="Safer H."/>
            <person name="Patwell D."/>
            <person name="Prabhakar S."/>
            <person name="McDougall S."/>
            <person name="Shimer G."/>
            <person name="Goyal A."/>
            <person name="Pietrovski S."/>
            <person name="Church G.M."/>
            <person name="Daniels C.J."/>
            <person name="Mao J.-i."/>
            <person name="Rice P."/>
            <person name="Nolling J."/>
            <person name="Reeve J.N."/>
        </authorList>
    </citation>
    <scope>NUCLEOTIDE SEQUENCE [LARGE SCALE GENOMIC DNA]</scope>
    <source>
        <strain evidence="3">ATCC 29096 / DSM 1053 / JCM 10044 / NBRC 100330 / Delta H</strain>
    </source>
</reference>
<keyword evidence="3" id="KW-1185">Reference proteome</keyword>
<dbReference type="HOGENOM" id="CLU_202284_0_0_2"/>
<keyword evidence="1" id="KW-0472">Membrane</keyword>
<dbReference type="PIR" id="F69217">
    <property type="entry name" value="F69217"/>
</dbReference>
<evidence type="ECO:0000313" key="3">
    <source>
        <dbReference type="Proteomes" id="UP000005223"/>
    </source>
</evidence>
<evidence type="ECO:0000313" key="2">
    <source>
        <dbReference type="EMBL" id="AAB85378.1"/>
    </source>
</evidence>
<dbReference type="PaxDb" id="187420-MTH_880"/>
<dbReference type="PIRSF" id="PIRSF004990">
    <property type="entry name" value="UCP004990"/>
    <property type="match status" value="1"/>
</dbReference>
<gene>
    <name evidence="2" type="ordered locus">MTH_880</name>
</gene>
<proteinExistence type="predicted"/>
<dbReference type="AlphaFoldDB" id="O26966"/>
<dbReference type="STRING" id="187420.MTH_880"/>
<dbReference type="Proteomes" id="UP000005223">
    <property type="component" value="Chromosome"/>
</dbReference>
<dbReference type="KEGG" id="mth:MTH_880"/>
<dbReference type="GeneID" id="82297330"/>
<protein>
    <recommendedName>
        <fullName evidence="4">DUF2116 family Zn-ribbon domain-containing protein</fullName>
    </recommendedName>
</protein>
<dbReference type="PATRIC" id="fig|187420.15.peg.865"/>
<dbReference type="RefSeq" id="WP_010876513.1">
    <property type="nucleotide sequence ID" value="NC_000916.1"/>
</dbReference>
<dbReference type="InParanoid" id="O26966"/>
<keyword evidence="1" id="KW-1133">Transmembrane helix</keyword>
<name>O26966_METTH</name>
<sequence length="67" mass="7863">MEVIVMVEPHKHCPVCSTPIPMDEVTCSERCQEILSKNQQRVRRTRMIFYLVFALFIVVWVVLSIRG</sequence>
<feature type="transmembrane region" description="Helical" evidence="1">
    <location>
        <begin position="47"/>
        <end position="65"/>
    </location>
</feature>
<dbReference type="Pfam" id="PF09889">
    <property type="entry name" value="DUF2116"/>
    <property type="match status" value="1"/>
</dbReference>
<evidence type="ECO:0000256" key="1">
    <source>
        <dbReference type="SAM" id="Phobius"/>
    </source>
</evidence>
<organism evidence="2 3">
    <name type="scientific">Methanothermobacter thermautotrophicus (strain ATCC 29096 / DSM 1053 / JCM 10044 / NBRC 100330 / Delta H)</name>
    <name type="common">Methanobacterium thermoautotrophicum</name>
    <dbReference type="NCBI Taxonomy" id="187420"/>
    <lineage>
        <taxon>Archaea</taxon>
        <taxon>Methanobacteriati</taxon>
        <taxon>Methanobacteriota</taxon>
        <taxon>Methanomada group</taxon>
        <taxon>Methanobacteria</taxon>
        <taxon>Methanobacteriales</taxon>
        <taxon>Methanobacteriaceae</taxon>
        <taxon>Methanothermobacter</taxon>
    </lineage>
</organism>
<evidence type="ECO:0008006" key="4">
    <source>
        <dbReference type="Google" id="ProtNLM"/>
    </source>
</evidence>
<dbReference type="EMBL" id="AE000666">
    <property type="protein sequence ID" value="AAB85378.1"/>
    <property type="molecule type" value="Genomic_DNA"/>
</dbReference>
<accession>O26966</accession>
<keyword evidence="1" id="KW-0812">Transmembrane</keyword>